<organism evidence="10 11">
    <name type="scientific">Anaerococcus vaginalis ATCC 51170</name>
    <dbReference type="NCBI Taxonomy" id="655811"/>
    <lineage>
        <taxon>Bacteria</taxon>
        <taxon>Bacillati</taxon>
        <taxon>Bacillota</taxon>
        <taxon>Tissierellia</taxon>
        <taxon>Tissierellales</taxon>
        <taxon>Peptoniphilaceae</taxon>
        <taxon>Anaerococcus</taxon>
    </lineage>
</organism>
<proteinExistence type="predicted"/>
<gene>
    <name evidence="10" type="primary">ppaC</name>
    <name evidence="10" type="ORF">HMPREF0078_0105</name>
</gene>
<evidence type="ECO:0000256" key="4">
    <source>
        <dbReference type="ARBA" id="ARBA00022801"/>
    </source>
</evidence>
<dbReference type="SMART" id="SM00116">
    <property type="entry name" value="CBS"/>
    <property type="match status" value="2"/>
</dbReference>
<dbReference type="Gene3D" id="3.40.1390.20">
    <property type="entry name" value="HprK N-terminal domain-like"/>
    <property type="match status" value="1"/>
</dbReference>
<dbReference type="NCBIfam" id="NF011441">
    <property type="entry name" value="PRK14869.1-3"/>
    <property type="match status" value="1"/>
</dbReference>
<evidence type="ECO:0000256" key="8">
    <source>
        <dbReference type="PROSITE-ProRule" id="PRU00703"/>
    </source>
</evidence>
<dbReference type="eggNOG" id="COG1227">
    <property type="taxonomic scope" value="Bacteria"/>
</dbReference>
<dbReference type="InterPro" id="IPR004097">
    <property type="entry name" value="DHHA2"/>
</dbReference>
<dbReference type="InterPro" id="IPR046342">
    <property type="entry name" value="CBS_dom_sf"/>
</dbReference>
<dbReference type="EMBL" id="ACXU01000004">
    <property type="protein sequence ID" value="EEU13406.1"/>
    <property type="molecule type" value="Genomic_DNA"/>
</dbReference>
<keyword evidence="8" id="KW-0129">CBS domain</keyword>
<sequence>MIAKVRGIMKQTVYITGHKNPDTDSICSALAYANLKNRLGDSEAIPIRLGHVNQETQFVLDYFGVKAPLHKDSMKLQIKDIDYDNSYNVDESLPIRNAWSIIQENKLNSLFVVDDKERLIGVASLSNLTHSYMEVWDDRIIGRTHTPIENIVDILSAKLMVNPKKPRDFTGKMMVYAMNEKDSPETSLVGDGDLVITGNRLEAQEYLISKNISLIILTNGSDIKEELKKEAEKNNITIISTEYDTFMTARLLPMAVPIANVMSTENLVYFSPEDTVDTVREVMGKTRFRSYPIVDARGRVLGAISRYHLISDEKKKLILVDHNERNQSVDDIDYAEIIEIIDHHRVANVVTNQPLFFRAEPVGSTATIVAKMFFESGIRPTKEIAGILSAAIISDTLLFRSPTTTETDKRVLNRLTKIADINPEDFAMKMFKAGTSLKNKSPEDLIDGDVKAFTIGDDKIRVGQVMTMNPEELNPIKDKLIALMKDRLNAKGENTFVLVLTDIFNKKSELLVVGNYLDDIEKVFGNKVNNGTISAPGVLSRKKQVIPKITEAIMNSHNN</sequence>
<dbReference type="AlphaFoldDB" id="C7HS56"/>
<keyword evidence="11" id="KW-1185">Reference proteome</keyword>
<evidence type="ECO:0000256" key="5">
    <source>
        <dbReference type="ARBA" id="ARBA00023211"/>
    </source>
</evidence>
<keyword evidence="5" id="KW-0464">Manganese</keyword>
<dbReference type="InterPro" id="IPR038763">
    <property type="entry name" value="DHH_sf"/>
</dbReference>
<dbReference type="EC" id="3.6.1.1" evidence="2"/>
<dbReference type="Pfam" id="PF01368">
    <property type="entry name" value="DHH"/>
    <property type="match status" value="1"/>
</dbReference>
<dbReference type="InterPro" id="IPR000644">
    <property type="entry name" value="CBS_dom"/>
</dbReference>
<dbReference type="GO" id="GO:0004427">
    <property type="term" value="F:inorganic diphosphate phosphatase activity"/>
    <property type="evidence" value="ECO:0007669"/>
    <property type="project" value="UniProtKB-EC"/>
</dbReference>
<evidence type="ECO:0000256" key="2">
    <source>
        <dbReference type="ARBA" id="ARBA00012146"/>
    </source>
</evidence>
<comment type="caution">
    <text evidence="10">The sequence shown here is derived from an EMBL/GenBank/DDBJ whole genome shotgun (WGS) entry which is preliminary data.</text>
</comment>
<dbReference type="Gene3D" id="3.10.310.20">
    <property type="entry name" value="DHHA2 domain"/>
    <property type="match status" value="1"/>
</dbReference>
<dbReference type="Pfam" id="PF02833">
    <property type="entry name" value="DHHA2"/>
    <property type="match status" value="1"/>
</dbReference>
<dbReference type="Pfam" id="PF00571">
    <property type="entry name" value="CBS"/>
    <property type="match status" value="2"/>
</dbReference>
<dbReference type="InterPro" id="IPR010766">
    <property type="entry name" value="DRTGG"/>
</dbReference>
<evidence type="ECO:0000313" key="10">
    <source>
        <dbReference type="EMBL" id="EEU13406.1"/>
    </source>
</evidence>
<dbReference type="HOGENOM" id="CLU_025243_1_0_9"/>
<comment type="catalytic activity">
    <reaction evidence="7">
        <text>diphosphate + H2O = 2 phosphate + H(+)</text>
        <dbReference type="Rhea" id="RHEA:24576"/>
        <dbReference type="ChEBI" id="CHEBI:15377"/>
        <dbReference type="ChEBI" id="CHEBI:15378"/>
        <dbReference type="ChEBI" id="CHEBI:33019"/>
        <dbReference type="ChEBI" id="CHEBI:43474"/>
        <dbReference type="EC" id="3.6.1.1"/>
    </reaction>
</comment>
<evidence type="ECO:0000256" key="6">
    <source>
        <dbReference type="ARBA" id="ARBA00032535"/>
    </source>
</evidence>
<dbReference type="NCBIfam" id="NF011443">
    <property type="entry name" value="PRK14869.1-5"/>
    <property type="match status" value="1"/>
</dbReference>
<feature type="domain" description="CBS" evidence="9">
    <location>
        <begin position="262"/>
        <end position="319"/>
    </location>
</feature>
<dbReference type="SMART" id="SM01131">
    <property type="entry name" value="DHHA2"/>
    <property type="match status" value="1"/>
</dbReference>
<comment type="cofactor">
    <cofactor evidence="1">
        <name>Mn(2+)</name>
        <dbReference type="ChEBI" id="CHEBI:29035"/>
    </cofactor>
</comment>
<dbReference type="NCBIfam" id="NF003877">
    <property type="entry name" value="PRK05427.1"/>
    <property type="match status" value="1"/>
</dbReference>
<dbReference type="PANTHER" id="PTHR12112:SF22">
    <property type="entry name" value="MANGANESE-DEPENDENT INORGANIC PYROPHOSPHATASE-RELATED"/>
    <property type="match status" value="1"/>
</dbReference>
<dbReference type="NCBIfam" id="NF011442">
    <property type="entry name" value="PRK14869.1-4"/>
    <property type="match status" value="1"/>
</dbReference>
<dbReference type="PROSITE" id="PS51371">
    <property type="entry name" value="CBS"/>
    <property type="match status" value="2"/>
</dbReference>
<reference evidence="10 11" key="1">
    <citation type="submission" date="2009-08" db="EMBL/GenBank/DDBJ databases">
        <authorList>
            <person name="Muzny D."/>
            <person name="Qin X."/>
            <person name="Deng J."/>
            <person name="Jiang H."/>
            <person name="Liu Y."/>
            <person name="Qu J."/>
            <person name="Song X.-Z."/>
            <person name="Zhang L."/>
            <person name="Thornton R."/>
            <person name="Coyle M."/>
            <person name="Francisco L."/>
            <person name="Jackson L."/>
            <person name="Javaid M."/>
            <person name="Korchina V."/>
            <person name="Kovar C."/>
            <person name="Mata R."/>
            <person name="Mathew T."/>
            <person name="Ngo R."/>
            <person name="Nguyen L."/>
            <person name="Nguyen N."/>
            <person name="Okwuonu G."/>
            <person name="Ongeri F."/>
            <person name="Pham C."/>
            <person name="Simmons D."/>
            <person name="Wilczek-Boney K."/>
            <person name="Hale W."/>
            <person name="Jakkamsetti A."/>
            <person name="Pham P."/>
            <person name="Ruth R."/>
            <person name="San Lucas F."/>
            <person name="Warren J."/>
            <person name="Zhang J."/>
            <person name="Zhao Z."/>
            <person name="Zhou C."/>
            <person name="Zhu D."/>
            <person name="Lee S."/>
            <person name="Bess C."/>
            <person name="Blankenburg K."/>
            <person name="Forbes L."/>
            <person name="Fu Q."/>
            <person name="Gubbala S."/>
            <person name="Hirani K."/>
            <person name="Jayaseelan J.C."/>
            <person name="Lara F."/>
            <person name="Munidasa M."/>
            <person name="Palculict T."/>
            <person name="Patil S."/>
            <person name="Pu L.-L."/>
            <person name="Saada N."/>
            <person name="Tang L."/>
            <person name="Weissenberger G."/>
            <person name="Zhu Y."/>
            <person name="Hemphill L."/>
            <person name="Shang Y."/>
            <person name="Youmans B."/>
            <person name="Ayvaz T."/>
            <person name="Ross M."/>
            <person name="Santibanez J."/>
            <person name="Aqrawi P."/>
            <person name="Gross S."/>
            <person name="Joshi V."/>
            <person name="Fowler G."/>
            <person name="Nazareth L."/>
            <person name="Reid J."/>
            <person name="Worley K."/>
            <person name="Petrosino J."/>
            <person name="Highlander S."/>
            <person name="Gibbs R."/>
            <person name="Gibbs R."/>
        </authorList>
    </citation>
    <scope>NUCLEOTIDE SEQUENCE [LARGE SCALE GENOMIC DNA]</scope>
    <source>
        <strain evidence="10 11">ATCC 51170</strain>
    </source>
</reference>
<evidence type="ECO:0000256" key="1">
    <source>
        <dbReference type="ARBA" id="ARBA00001936"/>
    </source>
</evidence>
<protein>
    <recommendedName>
        <fullName evidence="2">inorganic diphosphatase</fullName>
        <ecNumber evidence="2">3.6.1.1</ecNumber>
    </recommendedName>
    <alternativeName>
        <fullName evidence="6">Pyrophosphate phospho-hydrolase</fullName>
    </alternativeName>
</protein>
<dbReference type="GO" id="GO:0046872">
    <property type="term" value="F:metal ion binding"/>
    <property type="evidence" value="ECO:0007669"/>
    <property type="project" value="UniProtKB-KW"/>
</dbReference>
<evidence type="ECO:0000313" key="11">
    <source>
        <dbReference type="Proteomes" id="UP000003821"/>
    </source>
</evidence>
<dbReference type="GO" id="GO:0005737">
    <property type="term" value="C:cytoplasm"/>
    <property type="evidence" value="ECO:0007669"/>
    <property type="project" value="InterPro"/>
</dbReference>
<dbReference type="InterPro" id="IPR038222">
    <property type="entry name" value="DHHA2_dom_sf"/>
</dbReference>
<feature type="domain" description="CBS" evidence="9">
    <location>
        <begin position="81"/>
        <end position="139"/>
    </location>
</feature>
<dbReference type="SUPFAM" id="SSF54631">
    <property type="entry name" value="CBS-domain pair"/>
    <property type="match status" value="1"/>
</dbReference>
<dbReference type="InterPro" id="IPR001667">
    <property type="entry name" value="DDH_dom"/>
</dbReference>
<keyword evidence="3" id="KW-0479">Metal-binding</keyword>
<evidence type="ECO:0000259" key="9">
    <source>
        <dbReference type="PROSITE" id="PS51371"/>
    </source>
</evidence>
<evidence type="ECO:0000256" key="3">
    <source>
        <dbReference type="ARBA" id="ARBA00022723"/>
    </source>
</evidence>
<dbReference type="Pfam" id="PF07085">
    <property type="entry name" value="DRTGG"/>
    <property type="match status" value="1"/>
</dbReference>
<accession>C7HS56</accession>
<evidence type="ECO:0000256" key="7">
    <source>
        <dbReference type="ARBA" id="ARBA00047820"/>
    </source>
</evidence>
<name>C7HS56_9FIRM</name>
<dbReference type="Gene3D" id="3.10.580.10">
    <property type="entry name" value="CBS-domain"/>
    <property type="match status" value="1"/>
</dbReference>
<dbReference type="Gene3D" id="3.90.1640.10">
    <property type="entry name" value="inorganic pyrophosphatase (n-terminal core)"/>
    <property type="match status" value="1"/>
</dbReference>
<dbReference type="PANTHER" id="PTHR12112">
    <property type="entry name" value="BNIP - RELATED"/>
    <property type="match status" value="1"/>
</dbReference>
<keyword evidence="4 10" id="KW-0378">Hydrolase</keyword>
<dbReference type="InterPro" id="IPR028979">
    <property type="entry name" value="Ser_kin/Pase_Hpr-like_N_sf"/>
</dbReference>
<dbReference type="FunFam" id="3.90.1640.10:FF:000001">
    <property type="entry name" value="Probable manganese-dependent inorganic pyrophosphatase"/>
    <property type="match status" value="1"/>
</dbReference>
<dbReference type="Proteomes" id="UP000003821">
    <property type="component" value="Unassembled WGS sequence"/>
</dbReference>
<dbReference type="SUPFAM" id="SSF64182">
    <property type="entry name" value="DHH phosphoesterases"/>
    <property type="match status" value="1"/>
</dbReference>
<dbReference type="SUPFAM" id="SSF75138">
    <property type="entry name" value="HprK N-terminal domain-like"/>
    <property type="match status" value="1"/>
</dbReference>